<dbReference type="GO" id="GO:0003677">
    <property type="term" value="F:DNA binding"/>
    <property type="evidence" value="ECO:0007669"/>
    <property type="project" value="UniProtKB-KW"/>
</dbReference>
<sequence length="670" mass="75343">MCHSRRVKCDALDAYPCTKCKNANLRCVLRSSRRRQNTIRRHRSNEPAAEHVHMEFETFTNSLGSRDSASAQSRLTTRSYSGLSLPPHEISVNTPTAYATIDSTTSENIDRAISHVESQSLSASPRMQSRHAMILHLDEKAAFPHVLHSMSNSNFGDDNVVPNHHLPLRPDHALNNSTNAPERYSKAISQLDTSTRIFLSDQGVLKLPRGSITHALLAVFFKHVHPHVPVVDKAALVRDYSARTCSPLLLNSMFALASHFADEGLVIAVGVGTGSSKGEMADHFVQKARLLADFGLEHDHETQLVSFLLLTQMWQTWTMERNPRYWIGRAMNVGVGMGLFRRVHTMRMSEEDVLRRSRLALLLLACDAMTATEVGSPMTLAEEDIELQLHAERRYFESCVTSPITPSAAHYQSAELDFMTTSLSLMLFLREILRAVYAARPVTTQSAALNVVEDKLRHYNTIVTPLPLAQQQIPPDDSSPHPIFSLLLRLRLLFNRLIFYRGIVFGRIRHEKRIYDEEALLVTVVDICEVVRYLDSHQFLPICPGWTTTALFHASAVLLNFYAGKSSIAASDIAIDLPTLIIQLIENLEKMEETWNFAAWIGRAVRTALDSVKRKVDLRQQKQNPPTRDGDSLGAERDPLTPLSADMPLDNGFMDIFDWHAIFPDGIPFQ</sequence>
<dbReference type="Gene3D" id="4.10.240.10">
    <property type="entry name" value="Zn(2)-C6 fungal-type DNA-binding domain"/>
    <property type="match status" value="1"/>
</dbReference>
<dbReference type="GO" id="GO:0000981">
    <property type="term" value="F:DNA-binding transcription factor activity, RNA polymerase II-specific"/>
    <property type="evidence" value="ECO:0007669"/>
    <property type="project" value="InterPro"/>
</dbReference>
<keyword evidence="5" id="KW-0804">Transcription</keyword>
<keyword evidence="6" id="KW-0539">Nucleus</keyword>
<feature type="region of interest" description="Disordered" evidence="7">
    <location>
        <begin position="62"/>
        <end position="91"/>
    </location>
</feature>
<gene>
    <name evidence="9" type="ORF">CC77DRAFT_1100307</name>
</gene>
<dbReference type="PANTHER" id="PTHR47171">
    <property type="entry name" value="FARA-RELATED"/>
    <property type="match status" value="1"/>
</dbReference>
<dbReference type="InterPro" id="IPR007219">
    <property type="entry name" value="XnlR_reg_dom"/>
</dbReference>
<evidence type="ECO:0000313" key="10">
    <source>
        <dbReference type="Proteomes" id="UP000077248"/>
    </source>
</evidence>
<evidence type="ECO:0000259" key="8">
    <source>
        <dbReference type="PROSITE" id="PS50048"/>
    </source>
</evidence>
<dbReference type="AlphaFoldDB" id="A0A177D2M7"/>
<dbReference type="PANTHER" id="PTHR47171:SF3">
    <property type="entry name" value="FARA-RELATED"/>
    <property type="match status" value="1"/>
</dbReference>
<dbReference type="OMA" id="WTDERNT"/>
<evidence type="ECO:0000256" key="1">
    <source>
        <dbReference type="ARBA" id="ARBA00022723"/>
    </source>
</evidence>
<evidence type="ECO:0000256" key="6">
    <source>
        <dbReference type="ARBA" id="ARBA00023242"/>
    </source>
</evidence>
<keyword evidence="4" id="KW-0238">DNA-binding</keyword>
<dbReference type="Pfam" id="PF04082">
    <property type="entry name" value="Fungal_trans"/>
    <property type="match status" value="1"/>
</dbReference>
<evidence type="ECO:0000256" key="2">
    <source>
        <dbReference type="ARBA" id="ARBA00022833"/>
    </source>
</evidence>
<feature type="domain" description="Zn(2)-C6 fungal-type" evidence="8">
    <location>
        <begin position="1"/>
        <end position="29"/>
    </location>
</feature>
<keyword evidence="10" id="KW-1185">Reference proteome</keyword>
<dbReference type="InterPro" id="IPR036864">
    <property type="entry name" value="Zn2-C6_fun-type_DNA-bd_sf"/>
</dbReference>
<dbReference type="CDD" id="cd12148">
    <property type="entry name" value="fungal_TF_MHR"/>
    <property type="match status" value="1"/>
</dbReference>
<dbReference type="Proteomes" id="UP000077248">
    <property type="component" value="Unassembled WGS sequence"/>
</dbReference>
<feature type="region of interest" description="Disordered" evidence="7">
    <location>
        <begin position="617"/>
        <end position="637"/>
    </location>
</feature>
<keyword evidence="2" id="KW-0862">Zinc</keyword>
<feature type="compositionally biased region" description="Basic and acidic residues" evidence="7">
    <location>
        <begin position="628"/>
        <end position="637"/>
    </location>
</feature>
<name>A0A177D2M7_ALTAL</name>
<accession>A0A177D2M7</accession>
<dbReference type="VEuPathDB" id="FungiDB:CC77DRAFT_1100307"/>
<keyword evidence="1" id="KW-0479">Metal-binding</keyword>
<dbReference type="KEGG" id="aalt:CC77DRAFT_1100307"/>
<evidence type="ECO:0000256" key="3">
    <source>
        <dbReference type="ARBA" id="ARBA00023015"/>
    </source>
</evidence>
<protein>
    <recommendedName>
        <fullName evidence="8">Zn(2)-C6 fungal-type domain-containing protein</fullName>
    </recommendedName>
</protein>
<evidence type="ECO:0000256" key="7">
    <source>
        <dbReference type="SAM" id="MobiDB-lite"/>
    </source>
</evidence>
<evidence type="ECO:0000256" key="4">
    <source>
        <dbReference type="ARBA" id="ARBA00023125"/>
    </source>
</evidence>
<feature type="compositionally biased region" description="Polar residues" evidence="7">
    <location>
        <begin position="62"/>
        <end position="82"/>
    </location>
</feature>
<evidence type="ECO:0000313" key="9">
    <source>
        <dbReference type="EMBL" id="OAG13913.1"/>
    </source>
</evidence>
<keyword evidence="3" id="KW-0805">Transcription regulation</keyword>
<dbReference type="RefSeq" id="XP_018379334.1">
    <property type="nucleotide sequence ID" value="XM_018530063.1"/>
</dbReference>
<dbReference type="EMBL" id="KV441504">
    <property type="protein sequence ID" value="OAG13913.1"/>
    <property type="molecule type" value="Genomic_DNA"/>
</dbReference>
<dbReference type="GO" id="GO:0006351">
    <property type="term" value="P:DNA-templated transcription"/>
    <property type="evidence" value="ECO:0007669"/>
    <property type="project" value="InterPro"/>
</dbReference>
<dbReference type="GeneID" id="29115657"/>
<dbReference type="GO" id="GO:0008270">
    <property type="term" value="F:zinc ion binding"/>
    <property type="evidence" value="ECO:0007669"/>
    <property type="project" value="InterPro"/>
</dbReference>
<dbReference type="InterPro" id="IPR052073">
    <property type="entry name" value="Amide_Lactam_Regulators"/>
</dbReference>
<dbReference type="InterPro" id="IPR001138">
    <property type="entry name" value="Zn2Cys6_DnaBD"/>
</dbReference>
<reference evidence="9 10" key="1">
    <citation type="submission" date="2016-05" db="EMBL/GenBank/DDBJ databases">
        <title>Comparative analysis of secretome profiles of manganese(II)-oxidizing ascomycete fungi.</title>
        <authorList>
            <consortium name="DOE Joint Genome Institute"/>
            <person name="Zeiner C.A."/>
            <person name="Purvine S.O."/>
            <person name="Zink E.M."/>
            <person name="Wu S."/>
            <person name="Pasa-Tolic L."/>
            <person name="Chaput D.L."/>
            <person name="Haridas S."/>
            <person name="Grigoriev I.V."/>
            <person name="Santelli C.M."/>
            <person name="Hansel C.M."/>
        </authorList>
    </citation>
    <scope>NUCLEOTIDE SEQUENCE [LARGE SCALE GENOMIC DNA]</scope>
    <source>
        <strain evidence="9 10">SRC1lrK2f</strain>
    </source>
</reference>
<dbReference type="Pfam" id="PF00172">
    <property type="entry name" value="Zn_clus"/>
    <property type="match status" value="1"/>
</dbReference>
<evidence type="ECO:0000256" key="5">
    <source>
        <dbReference type="ARBA" id="ARBA00023163"/>
    </source>
</evidence>
<dbReference type="PROSITE" id="PS50048">
    <property type="entry name" value="ZN2_CY6_FUNGAL_2"/>
    <property type="match status" value="1"/>
</dbReference>
<proteinExistence type="predicted"/>
<organism evidence="9 10">
    <name type="scientific">Alternaria alternata</name>
    <name type="common">Alternaria rot fungus</name>
    <name type="synonym">Torula alternata</name>
    <dbReference type="NCBI Taxonomy" id="5599"/>
    <lineage>
        <taxon>Eukaryota</taxon>
        <taxon>Fungi</taxon>
        <taxon>Dikarya</taxon>
        <taxon>Ascomycota</taxon>
        <taxon>Pezizomycotina</taxon>
        <taxon>Dothideomycetes</taxon>
        <taxon>Pleosporomycetidae</taxon>
        <taxon>Pleosporales</taxon>
        <taxon>Pleosporineae</taxon>
        <taxon>Pleosporaceae</taxon>
        <taxon>Alternaria</taxon>
        <taxon>Alternaria sect. Alternaria</taxon>
        <taxon>Alternaria alternata complex</taxon>
    </lineage>
</organism>